<protein>
    <submittedName>
        <fullName evidence="1">Uncharacterized protein</fullName>
    </submittedName>
</protein>
<dbReference type="RefSeq" id="WP_267880843.1">
    <property type="nucleotide sequence ID" value="NZ_LT962942.1"/>
</dbReference>
<proteinExistence type="predicted"/>
<accession>A0A2N9B496</accession>
<dbReference type="Proteomes" id="UP000235464">
    <property type="component" value="Chromosome I"/>
</dbReference>
<reference evidence="2" key="1">
    <citation type="submission" date="2017-11" db="EMBL/GenBank/DDBJ databases">
        <authorList>
            <person name="Wibberg D."/>
        </authorList>
    </citation>
    <scope>NUCLEOTIDE SEQUENCE [LARGE SCALE GENOMIC DNA]</scope>
</reference>
<sequence>MLHLLECRGCLERRSLPGRYHVAIVQKHLEATERHRGRRCRRQM</sequence>
<organism evidence="1 2">
    <name type="scientific">Streptomyces chartreusis NRRL 3882</name>
    <dbReference type="NCBI Taxonomy" id="1079985"/>
    <lineage>
        <taxon>Bacteria</taxon>
        <taxon>Bacillati</taxon>
        <taxon>Actinomycetota</taxon>
        <taxon>Actinomycetes</taxon>
        <taxon>Kitasatosporales</taxon>
        <taxon>Streptomycetaceae</taxon>
        <taxon>Streptomyces</taxon>
    </lineage>
</organism>
<name>A0A2N9B496_STRCX</name>
<dbReference type="AlphaFoldDB" id="A0A2N9B496"/>
<evidence type="ECO:0000313" key="2">
    <source>
        <dbReference type="Proteomes" id="UP000235464"/>
    </source>
</evidence>
<gene>
    <name evidence="1" type="ORF">SCNRRL3882_1643</name>
</gene>
<dbReference type="EMBL" id="LT963352">
    <property type="protein sequence ID" value="SOR78175.1"/>
    <property type="molecule type" value="Genomic_DNA"/>
</dbReference>
<evidence type="ECO:0000313" key="1">
    <source>
        <dbReference type="EMBL" id="SOR78175.1"/>
    </source>
</evidence>
<keyword evidence="2" id="KW-1185">Reference proteome</keyword>